<comment type="caution">
    <text evidence="3">The sequence shown here is derived from an EMBL/GenBank/DDBJ whole genome shotgun (WGS) entry which is preliminary data.</text>
</comment>
<dbReference type="PROSITE" id="PS51257">
    <property type="entry name" value="PROKAR_LIPOPROTEIN"/>
    <property type="match status" value="1"/>
</dbReference>
<name>A0A1B9D953_MYCMA</name>
<feature type="domain" description="PknH-like extracellular" evidence="2">
    <location>
        <begin position="43"/>
        <end position="232"/>
    </location>
</feature>
<evidence type="ECO:0000313" key="4">
    <source>
        <dbReference type="Proteomes" id="UP000092683"/>
    </source>
</evidence>
<dbReference type="Pfam" id="PF14032">
    <property type="entry name" value="PknH_C"/>
    <property type="match status" value="1"/>
</dbReference>
<evidence type="ECO:0000313" key="3">
    <source>
        <dbReference type="EMBL" id="OCB55575.1"/>
    </source>
</evidence>
<dbReference type="Proteomes" id="UP000092683">
    <property type="component" value="Unassembled WGS sequence"/>
</dbReference>
<dbReference type="EMBL" id="MBEE01000103">
    <property type="protein sequence ID" value="OCB55575.1"/>
    <property type="molecule type" value="Genomic_DNA"/>
</dbReference>
<proteinExistence type="predicted"/>
<evidence type="ECO:0000259" key="2">
    <source>
        <dbReference type="Pfam" id="PF14032"/>
    </source>
</evidence>
<gene>
    <name evidence="3" type="ORF">A5677_18570</name>
</gene>
<dbReference type="InterPro" id="IPR038232">
    <property type="entry name" value="PknH-like_Extracell_sf"/>
</dbReference>
<feature type="chain" id="PRO_5039120523" description="PknH-like extracellular domain-containing protein" evidence="1">
    <location>
        <begin position="20"/>
        <end position="237"/>
    </location>
</feature>
<sequence>MVRRQFPILLQAAVCALTAGCTTVVGGSAAPADTHGPLTQAPVPVTALDGLLLDDRKIDDIVGLGMRVRYRTQEMWDSSQTFSEKSCLAMAGPAQQAVYADTGWTAVRGERLDDSFADPTVRNYSANQAVIAYPAARQANAFYDASVRRWSACANRRFVDHPPGQPEIAWAVGDSHKVAGTLSTSEEQVGSADGWRCQRALTARNNIVIDVEACGSFLPGAAAVDVAQQIAAAVATR</sequence>
<dbReference type="Gene3D" id="3.40.1000.70">
    <property type="entry name" value="PknH-like extracellular domain"/>
    <property type="match status" value="1"/>
</dbReference>
<accession>A0A1B9D953</accession>
<dbReference type="AlphaFoldDB" id="A0A1B9D953"/>
<evidence type="ECO:0000256" key="1">
    <source>
        <dbReference type="SAM" id="SignalP"/>
    </source>
</evidence>
<dbReference type="OrthoDB" id="4761399at2"/>
<protein>
    <recommendedName>
        <fullName evidence="2">PknH-like extracellular domain-containing protein</fullName>
    </recommendedName>
</protein>
<keyword evidence="1" id="KW-0732">Signal</keyword>
<organism evidence="3 4">
    <name type="scientific">Mycobacterium malmoense</name>
    <dbReference type="NCBI Taxonomy" id="1780"/>
    <lineage>
        <taxon>Bacteria</taxon>
        <taxon>Bacillati</taxon>
        <taxon>Actinomycetota</taxon>
        <taxon>Actinomycetes</taxon>
        <taxon>Mycobacteriales</taxon>
        <taxon>Mycobacteriaceae</taxon>
        <taxon>Mycobacterium</taxon>
    </lineage>
</organism>
<feature type="signal peptide" evidence="1">
    <location>
        <begin position="1"/>
        <end position="19"/>
    </location>
</feature>
<dbReference type="RefSeq" id="WP_065481014.1">
    <property type="nucleotide sequence ID" value="NZ_MBEE01000103.1"/>
</dbReference>
<reference evidence="3 4" key="1">
    <citation type="submission" date="2016-06" db="EMBL/GenBank/DDBJ databases">
        <authorList>
            <person name="Kjaerup R.B."/>
            <person name="Dalgaard T.S."/>
            <person name="Juul-Madsen H.R."/>
        </authorList>
    </citation>
    <scope>NUCLEOTIDE SEQUENCE [LARGE SCALE GENOMIC DNA]</scope>
    <source>
        <strain evidence="3 4">E3012</strain>
    </source>
</reference>
<dbReference type="InterPro" id="IPR026954">
    <property type="entry name" value="PknH-like_Extracell"/>
</dbReference>